<dbReference type="AlphaFoldDB" id="A0A2T3HLR3"/>
<proteinExistence type="predicted"/>
<reference evidence="2 3" key="1">
    <citation type="submission" date="2018-03" db="EMBL/GenBank/DDBJ databases">
        <authorList>
            <person name="Keele B.F."/>
        </authorList>
    </citation>
    <scope>NUCLEOTIDE SEQUENCE [LARGE SCALE GENOMIC DNA]</scope>
    <source>
        <strain evidence="2 3">YL28-9</strain>
    </source>
</reference>
<name>A0A2T3HLR3_9SPHI</name>
<dbReference type="EMBL" id="PYLS01000005">
    <property type="protein sequence ID" value="PST83366.1"/>
    <property type="molecule type" value="Genomic_DNA"/>
</dbReference>
<comment type="caution">
    <text evidence="2">The sequence shown here is derived from an EMBL/GenBank/DDBJ whole genome shotgun (WGS) entry which is preliminary data.</text>
</comment>
<sequence length="179" mass="20351">MAKNDKLSDDLNRLRHLDDDGEAVHRKLDEFINLLEASDLDSENIKKLKSKLDQALETKLNNKSLVKEIQRMSMGGANLETLDQLEFLLTSNHLDSREAKKIRLNARVVNVFRLFVGILLITLGFAMIVMPAPPYFEMFTIFYFTADDGFTLMDLISLIIVATGIFIMIRSLINTKIDG</sequence>
<protein>
    <submittedName>
        <fullName evidence="2">Uncharacterized protein</fullName>
    </submittedName>
</protein>
<feature type="transmembrane region" description="Helical" evidence="1">
    <location>
        <begin position="150"/>
        <end position="173"/>
    </location>
</feature>
<accession>A0A2T3HLR3</accession>
<keyword evidence="1" id="KW-0812">Transmembrane</keyword>
<gene>
    <name evidence="2" type="ORF">C7T94_12375</name>
</gene>
<dbReference type="OrthoDB" id="663655at2"/>
<keyword evidence="1" id="KW-1133">Transmembrane helix</keyword>
<dbReference type="Proteomes" id="UP000240912">
    <property type="component" value="Unassembled WGS sequence"/>
</dbReference>
<evidence type="ECO:0000313" key="2">
    <source>
        <dbReference type="EMBL" id="PST83366.1"/>
    </source>
</evidence>
<keyword evidence="1" id="KW-0472">Membrane</keyword>
<keyword evidence="3" id="KW-1185">Reference proteome</keyword>
<organism evidence="2 3">
    <name type="scientific">Pedobacter yulinensis</name>
    <dbReference type="NCBI Taxonomy" id="2126353"/>
    <lineage>
        <taxon>Bacteria</taxon>
        <taxon>Pseudomonadati</taxon>
        <taxon>Bacteroidota</taxon>
        <taxon>Sphingobacteriia</taxon>
        <taxon>Sphingobacteriales</taxon>
        <taxon>Sphingobacteriaceae</taxon>
        <taxon>Pedobacter</taxon>
    </lineage>
</organism>
<feature type="transmembrane region" description="Helical" evidence="1">
    <location>
        <begin position="111"/>
        <end position="130"/>
    </location>
</feature>
<dbReference type="RefSeq" id="WP_107215626.1">
    <property type="nucleotide sequence ID" value="NZ_KZ686269.1"/>
</dbReference>
<evidence type="ECO:0000256" key="1">
    <source>
        <dbReference type="SAM" id="Phobius"/>
    </source>
</evidence>
<evidence type="ECO:0000313" key="3">
    <source>
        <dbReference type="Proteomes" id="UP000240912"/>
    </source>
</evidence>